<feature type="binding site" evidence="11">
    <location>
        <begin position="273"/>
        <end position="287"/>
    </location>
    <ligand>
        <name>NAD(+)</name>
        <dbReference type="ChEBI" id="CHEBI:57540"/>
    </ligand>
</feature>
<dbReference type="FunFam" id="1.10.150.570:FF:000001">
    <property type="entry name" value="tRNA uridine 5-carboxymethylaminomethyl modification enzyme MnmG"/>
    <property type="match status" value="1"/>
</dbReference>
<evidence type="ECO:0000256" key="3">
    <source>
        <dbReference type="ARBA" id="ARBA00007653"/>
    </source>
</evidence>
<evidence type="ECO:0000313" key="14">
    <source>
        <dbReference type="Proteomes" id="UP000001029"/>
    </source>
</evidence>
<feature type="binding site" evidence="11">
    <location>
        <position position="126"/>
    </location>
    <ligand>
        <name>FAD</name>
        <dbReference type="ChEBI" id="CHEBI:57692"/>
    </ligand>
</feature>
<dbReference type="InterPro" id="IPR044920">
    <property type="entry name" value="MnmG_C_subdom_sf"/>
</dbReference>
<dbReference type="AlphaFoldDB" id="B2KE63"/>
<evidence type="ECO:0000256" key="2">
    <source>
        <dbReference type="ARBA" id="ARBA00003717"/>
    </source>
</evidence>
<evidence type="ECO:0000313" key="13">
    <source>
        <dbReference type="EMBL" id="ACC98809.1"/>
    </source>
</evidence>
<dbReference type="InterPro" id="IPR020595">
    <property type="entry name" value="MnmG-rel_CS"/>
</dbReference>
<dbReference type="InterPro" id="IPR002218">
    <property type="entry name" value="MnmG-rel"/>
</dbReference>
<dbReference type="GO" id="GO:0030488">
    <property type="term" value="P:tRNA methylation"/>
    <property type="evidence" value="ECO:0007669"/>
    <property type="project" value="TreeGrafter"/>
</dbReference>
<dbReference type="FunFam" id="3.50.50.60:FF:000002">
    <property type="entry name" value="tRNA uridine 5-carboxymethylaminomethyl modification enzyme MnmG"/>
    <property type="match status" value="1"/>
</dbReference>
<comment type="subcellular location">
    <subcellularLocation>
        <location evidence="11">Cytoplasm</location>
    </subcellularLocation>
</comment>
<reference evidence="13 14" key="1">
    <citation type="journal article" date="2009" name="Appl. Environ. Microbiol.">
        <title>Genomic analysis of 'Elusimicrobium minutum,' the first cultivated representative of the phylum 'Elusimicrobia' (formerly termite group 1).</title>
        <authorList>
            <person name="Herlemann D.P.R."/>
            <person name="Geissinger O."/>
            <person name="Ikeda-Ohtsubo W."/>
            <person name="Kunin V."/>
            <person name="Sun H."/>
            <person name="Lapidus A."/>
            <person name="Hugenholtz P."/>
            <person name="Brune A."/>
        </authorList>
    </citation>
    <scope>NUCLEOTIDE SEQUENCE [LARGE SCALE GENOMIC DNA]</scope>
    <source>
        <strain evidence="13 14">Pei191</strain>
    </source>
</reference>
<dbReference type="STRING" id="445932.Emin_1259"/>
<dbReference type="GO" id="GO:0002098">
    <property type="term" value="P:tRNA wobble uridine modification"/>
    <property type="evidence" value="ECO:0007669"/>
    <property type="project" value="InterPro"/>
</dbReference>
<comment type="function">
    <text evidence="2 11">NAD-binding protein involved in the addition of a carboxymethylaminomethyl (cmnm) group at the wobble position (U34) of certain tRNAs, forming tRNA-cmnm(5)s(2)U34.</text>
</comment>
<dbReference type="RefSeq" id="WP_012415424.1">
    <property type="nucleotide sequence ID" value="NC_010644.1"/>
</dbReference>
<dbReference type="Gene3D" id="3.50.50.60">
    <property type="entry name" value="FAD/NAD(P)-binding domain"/>
    <property type="match status" value="2"/>
</dbReference>
<dbReference type="PANTHER" id="PTHR11806">
    <property type="entry name" value="GLUCOSE INHIBITED DIVISION PROTEIN A"/>
    <property type="match status" value="1"/>
</dbReference>
<organism evidence="13 14">
    <name type="scientific">Elusimicrobium minutum (strain Pei191)</name>
    <dbReference type="NCBI Taxonomy" id="445932"/>
    <lineage>
        <taxon>Bacteria</taxon>
        <taxon>Pseudomonadati</taxon>
        <taxon>Elusimicrobiota</taxon>
        <taxon>Elusimicrobia</taxon>
        <taxon>Elusimicrobiales</taxon>
        <taxon>Elusimicrobiaceae</taxon>
        <taxon>Elusimicrobium</taxon>
    </lineage>
</organism>
<dbReference type="PROSITE" id="PS01281">
    <property type="entry name" value="GIDA_2"/>
    <property type="match status" value="1"/>
</dbReference>
<feature type="binding site" evidence="11">
    <location>
        <begin position="14"/>
        <end position="19"/>
    </location>
    <ligand>
        <name>FAD</name>
        <dbReference type="ChEBI" id="CHEBI:57692"/>
    </ligand>
</feature>
<sequence>MYTYDIQYDVIVVGGGHAGCEAALASARLGAKTLLITQNLDTIAQMSCNPSIGGVAKGQIVREIDALGGAMGKITDAAGLHYHMLNTGKGPAVHSPRVQCDKKIYQAEYKHTLEKQPNLELIQDEVKELYFEGSVLKGVVTLRGTKYLSKVVILTTGTFLGGVIHIGGVSFPGGRYGDTPSNFLTESLKKTDLNVLRFKTGTPMRINAKDVDFSVFREQPSDNPFEPMSIFTAPFERNFLSCYITRTTEKTHEILKRNMKRSALYSGQITALGPRYCPSVEDKIVKFDQAPSHPIFLEPEGFNTQEYYIQGFSTSMPEDVQRELLISVPGLEKAKLTRAGYAIEYDFVDPMELYATLEVKKIPGLYHAGQINGTTGYEEAGAQGLIAGLNAVLKINGKEPVILGRDTAYTGVMIDDLVNKGVNEPYRMFTSRAEYRIMLRSDNADLRLTDIGFKTGLVAKEYKQSFEEYKKAVEVFKSNPKAEFEAVNMPAWRVESARKTAVIDAMYSGYYDRFKKDAEKLAQADKIIIPEGFDPSAVKGILIESSQKLKKVRPQTLGQASRIPGVTPADIQLLAVHIERYRLSKNK</sequence>
<dbReference type="InterPro" id="IPR026904">
    <property type="entry name" value="MnmG_C"/>
</dbReference>
<feature type="binding site" evidence="11">
    <location>
        <position position="370"/>
    </location>
    <ligand>
        <name>FAD</name>
        <dbReference type="ChEBI" id="CHEBI:57692"/>
    </ligand>
</feature>
<accession>B2KE63</accession>
<name>B2KE63_ELUMP</name>
<proteinExistence type="inferred from homology"/>
<dbReference type="Pfam" id="PF01134">
    <property type="entry name" value="GIDA"/>
    <property type="match status" value="1"/>
</dbReference>
<evidence type="ECO:0000256" key="6">
    <source>
        <dbReference type="ARBA" id="ARBA00022694"/>
    </source>
</evidence>
<keyword evidence="6 11" id="KW-0819">tRNA processing</keyword>
<dbReference type="HAMAP" id="MF_00129">
    <property type="entry name" value="MnmG_GidA"/>
    <property type="match status" value="1"/>
</dbReference>
<dbReference type="Gene3D" id="1.10.150.570">
    <property type="entry name" value="GidA associated domain, C-terminal subdomain"/>
    <property type="match status" value="1"/>
</dbReference>
<dbReference type="EMBL" id="CP001055">
    <property type="protein sequence ID" value="ACC98809.1"/>
    <property type="molecule type" value="Genomic_DNA"/>
</dbReference>
<dbReference type="Pfam" id="PF13932">
    <property type="entry name" value="SAM_GIDA_C"/>
    <property type="match status" value="1"/>
</dbReference>
<evidence type="ECO:0000256" key="8">
    <source>
        <dbReference type="ARBA" id="ARBA00023027"/>
    </source>
</evidence>
<dbReference type="InterPro" id="IPR036188">
    <property type="entry name" value="FAD/NAD-bd_sf"/>
</dbReference>
<evidence type="ECO:0000256" key="7">
    <source>
        <dbReference type="ARBA" id="ARBA00022827"/>
    </source>
</evidence>
<evidence type="ECO:0000256" key="11">
    <source>
        <dbReference type="HAMAP-Rule" id="MF_00129"/>
    </source>
</evidence>
<dbReference type="PROSITE" id="PS01280">
    <property type="entry name" value="GIDA_1"/>
    <property type="match status" value="1"/>
</dbReference>
<evidence type="ECO:0000256" key="1">
    <source>
        <dbReference type="ARBA" id="ARBA00001974"/>
    </source>
</evidence>
<feature type="domain" description="tRNA uridine 5-carboxymethylaminomethyl modification enzyme C-terminal subdomain" evidence="12">
    <location>
        <begin position="505"/>
        <end position="576"/>
    </location>
</feature>
<dbReference type="HOGENOM" id="CLU_007831_2_2_0"/>
<keyword evidence="5 11" id="KW-0285">Flavoprotein</keyword>
<dbReference type="OrthoDB" id="9815560at2"/>
<keyword evidence="8 11" id="KW-0520">NAD</keyword>
<dbReference type="PANTHER" id="PTHR11806:SF0">
    <property type="entry name" value="PROTEIN MTO1 HOMOLOG, MITOCHONDRIAL"/>
    <property type="match status" value="1"/>
</dbReference>
<evidence type="ECO:0000256" key="4">
    <source>
        <dbReference type="ARBA" id="ARBA00020461"/>
    </source>
</evidence>
<keyword evidence="14" id="KW-1185">Reference proteome</keyword>
<dbReference type="SMART" id="SM01228">
    <property type="entry name" value="GIDA_assoc_3"/>
    <property type="match status" value="1"/>
</dbReference>
<evidence type="ECO:0000256" key="10">
    <source>
        <dbReference type="ARBA" id="ARBA00031800"/>
    </source>
</evidence>
<dbReference type="InterPro" id="IPR004416">
    <property type="entry name" value="MnmG"/>
</dbReference>
<dbReference type="GO" id="GO:0050660">
    <property type="term" value="F:flavin adenine dinucleotide binding"/>
    <property type="evidence" value="ECO:0007669"/>
    <property type="project" value="UniProtKB-UniRule"/>
</dbReference>
<evidence type="ECO:0000256" key="5">
    <source>
        <dbReference type="ARBA" id="ARBA00022630"/>
    </source>
</evidence>
<keyword evidence="7 11" id="KW-0274">FAD</keyword>
<dbReference type="KEGG" id="emi:Emin_1259"/>
<dbReference type="NCBIfam" id="TIGR00136">
    <property type="entry name" value="mnmG_gidA"/>
    <property type="match status" value="1"/>
</dbReference>
<gene>
    <name evidence="11" type="primary">mnmG</name>
    <name evidence="11" type="synonym">gidA</name>
    <name evidence="13" type="ordered locus">Emin_1259</name>
</gene>
<dbReference type="InterPro" id="IPR040131">
    <property type="entry name" value="MnmG_N"/>
</dbReference>
<dbReference type="InterPro" id="IPR047001">
    <property type="entry name" value="MnmG_C_subdom"/>
</dbReference>
<dbReference type="SUPFAM" id="SSF51905">
    <property type="entry name" value="FAD/NAD(P)-binding domain"/>
    <property type="match status" value="1"/>
</dbReference>
<feature type="binding site" evidence="11">
    <location>
        <position position="181"/>
    </location>
    <ligand>
        <name>FAD</name>
        <dbReference type="ChEBI" id="CHEBI:57692"/>
    </ligand>
</feature>
<comment type="subunit">
    <text evidence="9 11">Homodimer. Heterotetramer of two MnmE and two MnmG subunits.</text>
</comment>
<dbReference type="GO" id="GO:0005829">
    <property type="term" value="C:cytosol"/>
    <property type="evidence" value="ECO:0007669"/>
    <property type="project" value="TreeGrafter"/>
</dbReference>
<comment type="cofactor">
    <cofactor evidence="1 11">
        <name>FAD</name>
        <dbReference type="ChEBI" id="CHEBI:57692"/>
    </cofactor>
</comment>
<evidence type="ECO:0000256" key="9">
    <source>
        <dbReference type="ARBA" id="ARBA00025948"/>
    </source>
</evidence>
<comment type="similarity">
    <text evidence="3 11">Belongs to the MnmG family.</text>
</comment>
<dbReference type="Proteomes" id="UP000001029">
    <property type="component" value="Chromosome"/>
</dbReference>
<keyword evidence="11" id="KW-0963">Cytoplasm</keyword>
<protein>
    <recommendedName>
        <fullName evidence="4 11">tRNA uridine 5-carboxymethylaminomethyl modification enzyme MnmG</fullName>
    </recommendedName>
    <alternativeName>
        <fullName evidence="10 11">Glucose-inhibited division protein A</fullName>
    </alternativeName>
</protein>
<evidence type="ECO:0000259" key="12">
    <source>
        <dbReference type="SMART" id="SM01228"/>
    </source>
</evidence>